<evidence type="ECO:0000256" key="2">
    <source>
        <dbReference type="ARBA" id="ARBA00022475"/>
    </source>
</evidence>
<dbReference type="PANTHER" id="PTHR30506">
    <property type="entry name" value="INNER MEMBRANE PROTEIN"/>
    <property type="match status" value="1"/>
</dbReference>
<proteinExistence type="predicted"/>
<feature type="region of interest" description="Disordered" evidence="6">
    <location>
        <begin position="1"/>
        <end position="39"/>
    </location>
</feature>
<evidence type="ECO:0000256" key="1">
    <source>
        <dbReference type="ARBA" id="ARBA00004651"/>
    </source>
</evidence>
<sequence length="317" mass="32929">MAPGSPGVEEDGGDDDAAARERLGQEPAQEYPKLGGFRPAQVGPVADGLVRYPSLSSSRGLLRGADYLGTVAFAMSGAITAGTVGMDAVGCTIVGTTVALGGGTMRDAIILHKQPFWVEEYEYLLMAAAAALATSMLWPTLPSDGYLKDDNEGEGKLLWAGDALGVGAFAVIGCQNALRMCLHPVIACTCGMVTATFGGLTRDVLCGLPKETQGNGRIMHSHGDLYASTAFAGAASYVFARSMALPLAVRIFSGVGISVGLRYAAATYELGLPSWDKPAFRTVEGAKASSSASVDPAFDRVDHDSSRASHSSTRQNL</sequence>
<evidence type="ECO:0000313" key="9">
    <source>
        <dbReference type="Proteomes" id="UP000241890"/>
    </source>
</evidence>
<dbReference type="InParanoid" id="A0A2R5GH45"/>
<feature type="compositionally biased region" description="Polar residues" evidence="6">
    <location>
        <begin position="308"/>
        <end position="317"/>
    </location>
</feature>
<feature type="domain" description="Glycine transporter" evidence="7">
    <location>
        <begin position="162"/>
        <end position="240"/>
    </location>
</feature>
<keyword evidence="3" id="KW-0812">Transmembrane</keyword>
<comment type="caution">
    <text evidence="8">The sequence shown here is derived from an EMBL/GenBank/DDBJ whole genome shotgun (WGS) entry which is preliminary data.</text>
</comment>
<comment type="subcellular location">
    <subcellularLocation>
        <location evidence="1">Cell membrane</location>
        <topology evidence="1">Multi-pass membrane protein</topology>
    </subcellularLocation>
</comment>
<organism evidence="8 9">
    <name type="scientific">Hondaea fermentalgiana</name>
    <dbReference type="NCBI Taxonomy" id="2315210"/>
    <lineage>
        <taxon>Eukaryota</taxon>
        <taxon>Sar</taxon>
        <taxon>Stramenopiles</taxon>
        <taxon>Bigyra</taxon>
        <taxon>Labyrinthulomycetes</taxon>
        <taxon>Thraustochytrida</taxon>
        <taxon>Thraustochytriidae</taxon>
        <taxon>Hondaea</taxon>
    </lineage>
</organism>
<feature type="compositionally biased region" description="Basic and acidic residues" evidence="6">
    <location>
        <begin position="297"/>
        <end position="307"/>
    </location>
</feature>
<dbReference type="OrthoDB" id="67004at2759"/>
<feature type="domain" description="Glycine transporter" evidence="7">
    <location>
        <begin position="65"/>
        <end position="138"/>
    </location>
</feature>
<evidence type="ECO:0000256" key="5">
    <source>
        <dbReference type="ARBA" id="ARBA00023136"/>
    </source>
</evidence>
<evidence type="ECO:0000313" key="8">
    <source>
        <dbReference type="EMBL" id="GBG27174.1"/>
    </source>
</evidence>
<dbReference type="EMBL" id="BEYU01000028">
    <property type="protein sequence ID" value="GBG27174.1"/>
    <property type="molecule type" value="Genomic_DNA"/>
</dbReference>
<reference evidence="8 9" key="1">
    <citation type="submission" date="2017-12" db="EMBL/GenBank/DDBJ databases">
        <title>Sequencing, de novo assembly and annotation of complete genome of a new Thraustochytrid species, strain FCC1311.</title>
        <authorList>
            <person name="Sedici K."/>
            <person name="Godart F."/>
            <person name="Aiese Cigliano R."/>
            <person name="Sanseverino W."/>
            <person name="Barakat M."/>
            <person name="Ortet P."/>
            <person name="Marechal E."/>
            <person name="Cagnac O."/>
            <person name="Amato A."/>
        </authorList>
    </citation>
    <scope>NUCLEOTIDE SEQUENCE [LARGE SCALE GENOMIC DNA]</scope>
</reference>
<evidence type="ECO:0000259" key="7">
    <source>
        <dbReference type="Pfam" id="PF03458"/>
    </source>
</evidence>
<keyword evidence="2" id="KW-1003">Cell membrane</keyword>
<evidence type="ECO:0000256" key="3">
    <source>
        <dbReference type="ARBA" id="ARBA00022692"/>
    </source>
</evidence>
<keyword evidence="9" id="KW-1185">Reference proteome</keyword>
<dbReference type="AlphaFoldDB" id="A0A2R5GH45"/>
<evidence type="ECO:0000256" key="4">
    <source>
        <dbReference type="ARBA" id="ARBA00022989"/>
    </source>
</evidence>
<feature type="region of interest" description="Disordered" evidence="6">
    <location>
        <begin position="294"/>
        <end position="317"/>
    </location>
</feature>
<evidence type="ECO:0000256" key="6">
    <source>
        <dbReference type="SAM" id="MobiDB-lite"/>
    </source>
</evidence>
<dbReference type="PANTHER" id="PTHR30506:SF3">
    <property type="entry name" value="UPF0126 INNER MEMBRANE PROTEIN YADS-RELATED"/>
    <property type="match status" value="1"/>
</dbReference>
<dbReference type="Pfam" id="PF03458">
    <property type="entry name" value="Gly_transporter"/>
    <property type="match status" value="2"/>
</dbReference>
<keyword evidence="5" id="KW-0472">Membrane</keyword>
<accession>A0A2R5GH45</accession>
<keyword evidence="4" id="KW-1133">Transmembrane helix</keyword>
<protein>
    <recommendedName>
        <fullName evidence="7">Glycine transporter domain-containing protein</fullName>
    </recommendedName>
</protein>
<dbReference type="GO" id="GO:0005886">
    <property type="term" value="C:plasma membrane"/>
    <property type="evidence" value="ECO:0007669"/>
    <property type="project" value="UniProtKB-SubCell"/>
</dbReference>
<gene>
    <name evidence="8" type="ORF">FCC1311_033972</name>
</gene>
<dbReference type="Proteomes" id="UP000241890">
    <property type="component" value="Unassembled WGS sequence"/>
</dbReference>
<name>A0A2R5GH45_9STRA</name>
<dbReference type="InterPro" id="IPR005115">
    <property type="entry name" value="Gly_transporter"/>
</dbReference>